<dbReference type="InterPro" id="IPR016181">
    <property type="entry name" value="Acyl_CoA_acyltransferase"/>
</dbReference>
<dbReference type="Gene3D" id="3.40.630.30">
    <property type="match status" value="1"/>
</dbReference>
<dbReference type="SUPFAM" id="SSF55729">
    <property type="entry name" value="Acyl-CoA N-acyltransferases (Nat)"/>
    <property type="match status" value="1"/>
</dbReference>
<name>A0A4R8FYK1_9GAMM</name>
<evidence type="ECO:0000313" key="2">
    <source>
        <dbReference type="EMBL" id="TDX32165.1"/>
    </source>
</evidence>
<dbReference type="NCBIfam" id="TIGR03585">
    <property type="entry name" value="PseH"/>
    <property type="match status" value="1"/>
</dbReference>
<dbReference type="PROSITE" id="PS51186">
    <property type="entry name" value="GNAT"/>
    <property type="match status" value="1"/>
</dbReference>
<sequence length="180" mass="21002">MSLLDRTNLRSLQAEDLEAVLAWRNHPDVRRFMYTQHTISLEEHRRWFEKAHGDDNKRLLLFELEGEATGFVNLSLVDPQASRADWGFYLAPQAPKGSGRQLGTLALAYAYETMHVHKLCGEALAFNVRSIRFHERLGFRREAWLRDHHFDGSDYHDVVGFGLLRSEWLRQQGHDHYANT</sequence>
<feature type="domain" description="N-acetyltransferase" evidence="1">
    <location>
        <begin position="7"/>
        <end position="170"/>
    </location>
</feature>
<evidence type="ECO:0000313" key="3">
    <source>
        <dbReference type="Proteomes" id="UP000294489"/>
    </source>
</evidence>
<comment type="caution">
    <text evidence="2">The sequence shown here is derived from an EMBL/GenBank/DDBJ whole genome shotgun (WGS) entry which is preliminary data.</text>
</comment>
<dbReference type="InterPro" id="IPR000182">
    <property type="entry name" value="GNAT_dom"/>
</dbReference>
<dbReference type="RefSeq" id="WP_208324598.1">
    <property type="nucleotide sequence ID" value="NZ_SOEC01000002.1"/>
</dbReference>
<organism evidence="2 3">
    <name type="scientific">Modicisalibacter xianhensis</name>
    <dbReference type="NCBI Taxonomy" id="442341"/>
    <lineage>
        <taxon>Bacteria</taxon>
        <taxon>Pseudomonadati</taxon>
        <taxon>Pseudomonadota</taxon>
        <taxon>Gammaproteobacteria</taxon>
        <taxon>Oceanospirillales</taxon>
        <taxon>Halomonadaceae</taxon>
        <taxon>Modicisalibacter</taxon>
    </lineage>
</organism>
<dbReference type="PANTHER" id="PTHR43415">
    <property type="entry name" value="SPERMIDINE N(1)-ACETYLTRANSFERASE"/>
    <property type="match status" value="1"/>
</dbReference>
<accession>A0A4R8FYK1</accession>
<dbReference type="EMBL" id="SOEC01000002">
    <property type="protein sequence ID" value="TDX32165.1"/>
    <property type="molecule type" value="Genomic_DNA"/>
</dbReference>
<dbReference type="InterPro" id="IPR020036">
    <property type="entry name" value="PseH"/>
</dbReference>
<reference evidence="2 3" key="1">
    <citation type="submission" date="2019-03" db="EMBL/GenBank/DDBJ databases">
        <title>Freshwater and sediment microbial communities from various areas in North America, analyzing microbe dynamics in response to fracking.</title>
        <authorList>
            <person name="Lamendella R."/>
        </authorList>
    </citation>
    <scope>NUCLEOTIDE SEQUENCE [LARGE SCALE GENOMIC DNA]</scope>
    <source>
        <strain evidence="2 3">6_TX</strain>
    </source>
</reference>
<keyword evidence="2" id="KW-0808">Transferase</keyword>
<dbReference type="GO" id="GO:0016747">
    <property type="term" value="F:acyltransferase activity, transferring groups other than amino-acyl groups"/>
    <property type="evidence" value="ECO:0007669"/>
    <property type="project" value="InterPro"/>
</dbReference>
<proteinExistence type="predicted"/>
<dbReference type="Proteomes" id="UP000294489">
    <property type="component" value="Unassembled WGS sequence"/>
</dbReference>
<protein>
    <submittedName>
        <fullName evidence="2">UDP-4-amino-4, 6-dideoxy-N-acetyl-beta-L-altrosamine N-acetyltransferase</fullName>
    </submittedName>
</protein>
<dbReference type="Pfam" id="PF13302">
    <property type="entry name" value="Acetyltransf_3"/>
    <property type="match status" value="1"/>
</dbReference>
<dbReference type="PANTHER" id="PTHR43415:SF3">
    <property type="entry name" value="GNAT-FAMILY ACETYLTRANSFERASE"/>
    <property type="match status" value="1"/>
</dbReference>
<gene>
    <name evidence="2" type="ORF">DFO67_102114</name>
</gene>
<dbReference type="AlphaFoldDB" id="A0A4R8FYK1"/>
<evidence type="ECO:0000259" key="1">
    <source>
        <dbReference type="PROSITE" id="PS51186"/>
    </source>
</evidence>